<evidence type="ECO:0000256" key="2">
    <source>
        <dbReference type="ARBA" id="ARBA00009824"/>
    </source>
</evidence>
<comment type="caution">
    <text evidence="8">The sequence shown here is derived from an EMBL/GenBank/DDBJ whole genome shotgun (WGS) entry which is preliminary data.</text>
</comment>
<dbReference type="Proteomes" id="UP000243579">
    <property type="component" value="Unassembled WGS sequence"/>
</dbReference>
<keyword evidence="5 7" id="KW-0472">Membrane</keyword>
<protein>
    <recommendedName>
        <fullName evidence="10">Transmembrane protein</fullName>
    </recommendedName>
</protein>
<evidence type="ECO:0000256" key="1">
    <source>
        <dbReference type="ARBA" id="ARBA00004141"/>
    </source>
</evidence>
<proteinExistence type="inferred from homology"/>
<dbReference type="InterPro" id="IPR007941">
    <property type="entry name" value="DUF726"/>
</dbReference>
<feature type="transmembrane region" description="Helical" evidence="7">
    <location>
        <begin position="434"/>
        <end position="460"/>
    </location>
</feature>
<dbReference type="SUPFAM" id="SSF53474">
    <property type="entry name" value="alpha/beta-Hydrolases"/>
    <property type="match status" value="1"/>
</dbReference>
<dbReference type="PANTHER" id="PTHR17920">
    <property type="entry name" value="TRANSMEMBRANE AND COILED-COIL DOMAIN-CONTAINING PROTEIN 4 TMCO4"/>
    <property type="match status" value="1"/>
</dbReference>
<gene>
    <name evidence="8" type="ORF">ACHHYP_15165</name>
</gene>
<dbReference type="EMBL" id="JNBR01002403">
    <property type="protein sequence ID" value="OQR83074.1"/>
    <property type="molecule type" value="Genomic_DNA"/>
</dbReference>
<comment type="similarity">
    <text evidence="2">Belongs to the TMCO4 family.</text>
</comment>
<keyword evidence="9" id="KW-1185">Reference proteome</keyword>
<accession>A0A1V9YBI8</accession>
<keyword evidence="4 7" id="KW-1133">Transmembrane helix</keyword>
<feature type="transmembrane region" description="Helical" evidence="7">
    <location>
        <begin position="209"/>
        <end position="234"/>
    </location>
</feature>
<dbReference type="Pfam" id="PF05277">
    <property type="entry name" value="DUF726"/>
    <property type="match status" value="2"/>
</dbReference>
<name>A0A1V9YBI8_ACHHY</name>
<reference evidence="8 9" key="1">
    <citation type="journal article" date="2014" name="Genome Biol. Evol.">
        <title>The secreted proteins of Achlya hypogyna and Thraustotheca clavata identify the ancestral oomycete secretome and reveal gene acquisitions by horizontal gene transfer.</title>
        <authorList>
            <person name="Misner I."/>
            <person name="Blouin N."/>
            <person name="Leonard G."/>
            <person name="Richards T.A."/>
            <person name="Lane C.E."/>
        </authorList>
    </citation>
    <scope>NUCLEOTIDE SEQUENCE [LARGE SCALE GENOMIC DNA]</scope>
    <source>
        <strain evidence="8 9">ATCC 48635</strain>
    </source>
</reference>
<evidence type="ECO:0000313" key="9">
    <source>
        <dbReference type="Proteomes" id="UP000243579"/>
    </source>
</evidence>
<evidence type="ECO:0000256" key="6">
    <source>
        <dbReference type="SAM" id="MobiDB-lite"/>
    </source>
</evidence>
<evidence type="ECO:0000256" key="7">
    <source>
        <dbReference type="SAM" id="Phobius"/>
    </source>
</evidence>
<dbReference type="OrthoDB" id="277931at2759"/>
<keyword evidence="3 7" id="KW-0812">Transmembrane</keyword>
<evidence type="ECO:0000313" key="8">
    <source>
        <dbReference type="EMBL" id="OQR83074.1"/>
    </source>
</evidence>
<evidence type="ECO:0000256" key="4">
    <source>
        <dbReference type="ARBA" id="ARBA00022989"/>
    </source>
</evidence>
<dbReference type="PANTHER" id="PTHR17920:SF3">
    <property type="entry name" value="TRANSMEMBRANE AND COILED-COIL DOMAIN-CONTAINING PROTEIN 4"/>
    <property type="match status" value="1"/>
</dbReference>
<evidence type="ECO:0000256" key="5">
    <source>
        <dbReference type="ARBA" id="ARBA00023136"/>
    </source>
</evidence>
<feature type="transmembrane region" description="Helical" evidence="7">
    <location>
        <begin position="254"/>
        <end position="274"/>
    </location>
</feature>
<evidence type="ECO:0000256" key="3">
    <source>
        <dbReference type="ARBA" id="ARBA00022692"/>
    </source>
</evidence>
<evidence type="ECO:0008006" key="10">
    <source>
        <dbReference type="Google" id="ProtNLM"/>
    </source>
</evidence>
<sequence length="613" mass="66776">MADEAAPSDLGATPLEGMERAEDGNARVMMKLSTTAKRGLGGVVACALAQVNDGSVHREWAQTYFRFLMEQCLDLPPTTVEGLVPIVVMERARSSGNLAAPEDASSPRTLRETPMNSRPFVALVEADITRDELVVVLHFMLWKTTTTVGYDARARAMFRFLVQEIHALPWAVIASEEAALGMALFLEATELKSRKVASPRRWGDWKRNLKIGTAAVAGGTLLALTGGLVAPALAAGFTALGGVGAVVGTALGSAGGITAASVLFGTAGAGLVGFKTDRRTSGIKQFEFELLSAGSGMHVYICVSGWLDHDEADFKRPWGTPREYLLAFYQQFNPDKIPSIDAMLQRFRGREDELFASLRRQYGLAPDEDPVGVRLDNYDATASPEQLRAWQWKHRLPHGDQFCLKWEKAVLLRYGECIRTFTTKMLLGYAQGQVVKFTVFATLFAAAALPTMVVNAASFIDSEWTMAMTRADMCGKLLATALLQRDQGLRPVSLVGYGMGARLIFACLKRLAAEDGLGLVENAVLLGCPVPIVEEEWAQARRVVAGRLVNGYSENDWMLAVMYRYQGWALDSAGIGPVEVFGVENANLSDVIGGHLEYPTKIGLILEMLRLEE</sequence>
<dbReference type="InterPro" id="IPR029058">
    <property type="entry name" value="AB_hydrolase_fold"/>
</dbReference>
<dbReference type="AlphaFoldDB" id="A0A1V9YBI8"/>
<feature type="region of interest" description="Disordered" evidence="6">
    <location>
        <begin position="1"/>
        <end position="21"/>
    </location>
</feature>
<organism evidence="8 9">
    <name type="scientific">Achlya hypogyna</name>
    <name type="common">Oomycete</name>
    <name type="synonym">Protoachlya hypogyna</name>
    <dbReference type="NCBI Taxonomy" id="1202772"/>
    <lineage>
        <taxon>Eukaryota</taxon>
        <taxon>Sar</taxon>
        <taxon>Stramenopiles</taxon>
        <taxon>Oomycota</taxon>
        <taxon>Saprolegniomycetes</taxon>
        <taxon>Saprolegniales</taxon>
        <taxon>Achlyaceae</taxon>
        <taxon>Achlya</taxon>
    </lineage>
</organism>
<dbReference type="Gene3D" id="3.40.50.1820">
    <property type="entry name" value="alpha/beta hydrolase"/>
    <property type="match status" value="1"/>
</dbReference>
<comment type="subcellular location">
    <subcellularLocation>
        <location evidence="1">Membrane</location>
        <topology evidence="1">Multi-pass membrane protein</topology>
    </subcellularLocation>
</comment>
<dbReference type="GO" id="GO:0016020">
    <property type="term" value="C:membrane"/>
    <property type="evidence" value="ECO:0007669"/>
    <property type="project" value="UniProtKB-SubCell"/>
</dbReference>